<accession>A0A431TH99</accession>
<comment type="caution">
    <text evidence="1">The sequence shown here is derived from an EMBL/GenBank/DDBJ whole genome shotgun (WGS) entry which is preliminary data.</text>
</comment>
<name>A0A431TH99_9BURK</name>
<dbReference type="EMBL" id="RXOE01000005">
    <property type="protein sequence ID" value="RTQ32886.1"/>
    <property type="molecule type" value="Genomic_DNA"/>
</dbReference>
<evidence type="ECO:0000313" key="2">
    <source>
        <dbReference type="Proteomes" id="UP000267418"/>
    </source>
</evidence>
<dbReference type="AlphaFoldDB" id="A0A431TH99"/>
<dbReference type="OrthoDB" id="267045at2"/>
<reference evidence="1 2" key="1">
    <citation type="submission" date="2018-12" db="EMBL/GenBank/DDBJ databases">
        <title>The genome of Variovorax gossypii DSM 100435.</title>
        <authorList>
            <person name="Gao J."/>
            <person name="Sun J."/>
        </authorList>
    </citation>
    <scope>NUCLEOTIDE SEQUENCE [LARGE SCALE GENOMIC DNA]</scope>
    <source>
        <strain evidence="1 2">DSM 100435</strain>
    </source>
</reference>
<sequence length="87" mass="9890">MSRHPVPSPEELAGLDDEVLERLAIEWRARASRGTKQAYGVAHALEVEWRQRARVSRAQQLPQPVVAPRRWWKFWQSSPGPGSPPSP</sequence>
<evidence type="ECO:0000313" key="1">
    <source>
        <dbReference type="EMBL" id="RTQ32886.1"/>
    </source>
</evidence>
<gene>
    <name evidence="1" type="ORF">EJP69_19445</name>
</gene>
<keyword evidence="2" id="KW-1185">Reference proteome</keyword>
<organism evidence="1 2">
    <name type="scientific">Variovorax gossypii</name>
    <dbReference type="NCBI Taxonomy" id="1679495"/>
    <lineage>
        <taxon>Bacteria</taxon>
        <taxon>Pseudomonadati</taxon>
        <taxon>Pseudomonadota</taxon>
        <taxon>Betaproteobacteria</taxon>
        <taxon>Burkholderiales</taxon>
        <taxon>Comamonadaceae</taxon>
        <taxon>Variovorax</taxon>
    </lineage>
</organism>
<proteinExistence type="predicted"/>
<dbReference type="Proteomes" id="UP000267418">
    <property type="component" value="Unassembled WGS sequence"/>
</dbReference>
<protein>
    <submittedName>
        <fullName evidence="1">Uncharacterized protein</fullName>
    </submittedName>
</protein>